<dbReference type="EMBL" id="DXFT01000034">
    <property type="protein sequence ID" value="HIX02831.1"/>
    <property type="molecule type" value="Genomic_DNA"/>
</dbReference>
<protein>
    <submittedName>
        <fullName evidence="1">6-bladed beta-propeller</fullName>
    </submittedName>
</protein>
<gene>
    <name evidence="1" type="ORF">H9863_01780</name>
</gene>
<dbReference type="PROSITE" id="PS51257">
    <property type="entry name" value="PROKAR_LIPOPROTEIN"/>
    <property type="match status" value="1"/>
</dbReference>
<accession>A0A9D2AB01</accession>
<dbReference type="AlphaFoldDB" id="A0A9D2AB01"/>
<comment type="caution">
    <text evidence="1">The sequence shown here is derived from an EMBL/GenBank/DDBJ whole genome shotgun (WGS) entry which is preliminary data.</text>
</comment>
<dbReference type="Proteomes" id="UP000824202">
    <property type="component" value="Unassembled WGS sequence"/>
</dbReference>
<dbReference type="Pfam" id="PF17170">
    <property type="entry name" value="DUF5128"/>
    <property type="match status" value="1"/>
</dbReference>
<reference evidence="1" key="1">
    <citation type="journal article" date="2021" name="PeerJ">
        <title>Extensive microbial diversity within the chicken gut microbiome revealed by metagenomics and culture.</title>
        <authorList>
            <person name="Gilroy R."/>
            <person name="Ravi A."/>
            <person name="Getino M."/>
            <person name="Pursley I."/>
            <person name="Horton D.L."/>
            <person name="Alikhan N.F."/>
            <person name="Baker D."/>
            <person name="Gharbi K."/>
            <person name="Hall N."/>
            <person name="Watson M."/>
            <person name="Adriaenssens E.M."/>
            <person name="Foster-Nyarko E."/>
            <person name="Jarju S."/>
            <person name="Secka A."/>
            <person name="Antonio M."/>
            <person name="Oren A."/>
            <person name="Chaudhuri R.R."/>
            <person name="La Ragione R."/>
            <person name="Hildebrand F."/>
            <person name="Pallen M.J."/>
        </authorList>
    </citation>
    <scope>NUCLEOTIDE SEQUENCE</scope>
    <source>
        <strain evidence="1">23274</strain>
    </source>
</reference>
<reference evidence="1" key="2">
    <citation type="submission" date="2021-04" db="EMBL/GenBank/DDBJ databases">
        <authorList>
            <person name="Gilroy R."/>
        </authorList>
    </citation>
    <scope>NUCLEOTIDE SEQUENCE</scope>
    <source>
        <strain evidence="1">23274</strain>
    </source>
</reference>
<evidence type="ECO:0000313" key="1">
    <source>
        <dbReference type="EMBL" id="HIX02831.1"/>
    </source>
</evidence>
<dbReference type="InterPro" id="IPR011042">
    <property type="entry name" value="6-blade_b-propeller_TolB-like"/>
</dbReference>
<dbReference type="Gene3D" id="2.120.10.30">
    <property type="entry name" value="TolB, C-terminal domain"/>
    <property type="match status" value="1"/>
</dbReference>
<evidence type="ECO:0000313" key="2">
    <source>
        <dbReference type="Proteomes" id="UP000824202"/>
    </source>
</evidence>
<proteinExistence type="predicted"/>
<name>A0A9D2AB01_9BACT</name>
<sequence length="390" mass="44559">MKRNILFLFVIVTGLISCKSKGSQVQNHIPTFFPLTQSIQVKDFMPYIDSVAILPLEATDSSFIKDIKKILVTPSGQMVILNTSGILLFDEKGHFLFPVGTQGRGPEEYLHAVDICLNESATEVWALDKDKSVSKYALSNGHFIGKIIPRFSTNYPDCIGIAPASKEGFFLFGCNPYEKSDFTTPFYCLNLFDATGKHIDSLLPRKAYVLPLDAITQSYDNSYLIRPQEGDKVCYRLKGKKMDAIYQFDFGRKYMPLSSGKIRPGQHFDIQNYVNAPYYKLPMYIHETADQLYFSCGGPEANDHFYVFNKTTLQGIHWVHDRKDATALLLAKASDKDFFYYIFNDYNDYIPESLPIEMEPLKRYLIKEKHVNLKGDSMNPLIIKIKFKLP</sequence>
<organism evidence="1 2">
    <name type="scientific">Candidatus Odoribacter faecigallinarum</name>
    <dbReference type="NCBI Taxonomy" id="2838706"/>
    <lineage>
        <taxon>Bacteria</taxon>
        <taxon>Pseudomonadati</taxon>
        <taxon>Bacteroidota</taxon>
        <taxon>Bacteroidia</taxon>
        <taxon>Bacteroidales</taxon>
        <taxon>Odoribacteraceae</taxon>
        <taxon>Odoribacter</taxon>
    </lineage>
</organism>